<comment type="caution">
    <text evidence="3">The sequence shown here is derived from an EMBL/GenBank/DDBJ whole genome shotgun (WGS) entry which is preliminary data.</text>
</comment>
<dbReference type="Proteomes" id="UP000610862">
    <property type="component" value="Unassembled WGS sequence"/>
</dbReference>
<feature type="transmembrane region" description="Helical" evidence="2">
    <location>
        <begin position="473"/>
        <end position="493"/>
    </location>
</feature>
<protein>
    <submittedName>
        <fullName evidence="3">InlB B-repeat-containing protein</fullName>
    </submittedName>
</protein>
<dbReference type="EMBL" id="JACRTA010000001">
    <property type="protein sequence ID" value="MBC8567617.1"/>
    <property type="molecule type" value="Genomic_DNA"/>
</dbReference>
<evidence type="ECO:0000313" key="4">
    <source>
        <dbReference type="Proteomes" id="UP000610862"/>
    </source>
</evidence>
<keyword evidence="4" id="KW-1185">Reference proteome</keyword>
<name>A0A926I934_9FIRM</name>
<reference evidence="3" key="1">
    <citation type="submission" date="2020-08" db="EMBL/GenBank/DDBJ databases">
        <title>Genome public.</title>
        <authorList>
            <person name="Liu C."/>
            <person name="Sun Q."/>
        </authorList>
    </citation>
    <scope>NUCLEOTIDE SEQUENCE</scope>
    <source>
        <strain evidence="3">NSJ-24</strain>
    </source>
</reference>
<evidence type="ECO:0000313" key="3">
    <source>
        <dbReference type="EMBL" id="MBC8567617.1"/>
    </source>
</evidence>
<dbReference type="GO" id="GO:0030313">
    <property type="term" value="C:cell envelope"/>
    <property type="evidence" value="ECO:0007669"/>
    <property type="project" value="UniProtKB-SubCell"/>
</dbReference>
<keyword evidence="2" id="KW-0812">Transmembrane</keyword>
<dbReference type="InterPro" id="IPR042229">
    <property type="entry name" value="Listeria/Bacterioides_rpt_sf"/>
</dbReference>
<proteinExistence type="predicted"/>
<keyword evidence="2" id="KW-0472">Membrane</keyword>
<keyword evidence="2" id="KW-1133">Transmembrane helix</keyword>
<dbReference type="NCBIfam" id="TIGR02543">
    <property type="entry name" value="List_Bact_rpt"/>
    <property type="match status" value="1"/>
</dbReference>
<comment type="subcellular location">
    <subcellularLocation>
        <location evidence="1">Cell envelope</location>
    </subcellularLocation>
</comment>
<evidence type="ECO:0000256" key="1">
    <source>
        <dbReference type="ARBA" id="ARBA00004196"/>
    </source>
</evidence>
<dbReference type="RefSeq" id="WP_187524926.1">
    <property type="nucleotide sequence ID" value="NZ_JACRTA010000001.1"/>
</dbReference>
<gene>
    <name evidence="3" type="ORF">H8692_02425</name>
</gene>
<sequence length="500" mass="54353">MSQSDNSNKGYIVDYAANNGLTGWGNTLKEDEAVESKKTVSDGSVYCTYTLDSDRQIDFGDGEEKAYTITKTYSKSVPAQEIKAEGKETSPNSGNIGTIGVGGGSLQRFLAYNTMPDGSGTWYRYGQTIPEDVDELYVKTISYIKILSITNLAKGSSISLDMDGTGETSRENPKVIGVHAGAINDDSSSLNLTANFTFDDTVAQMVFGRTDEINKQQNADGNGYITHVDLNVKLDSRLHLKGDDDSITVKFTGGFIPYVDGKVLEPDVGTRCTYTFKVNRSDIADNSFTITTVLDGAEAAENPDLLYEDFKSMKLEAEVDIPEDMAEYAADPGSKEPEESFIKAEGNIHVEAARTGSATGTKGDLEADPIYAQLQNDIHKIEYVTNGGDLEDGAADSVICGKTFSEPGITRVGYVFKGWYVDEAMTEAYDFSTPVIKDVKLYAKWVSDQSPGGETDKPGDGNQEIKTGDDSNMIFWLSVMAAALCGTAILIFYGRKRREK</sequence>
<organism evidence="3 4">
    <name type="scientific">Lentihominibacter hominis</name>
    <dbReference type="NCBI Taxonomy" id="2763645"/>
    <lineage>
        <taxon>Bacteria</taxon>
        <taxon>Bacillati</taxon>
        <taxon>Bacillota</taxon>
        <taxon>Clostridia</taxon>
        <taxon>Peptostreptococcales</taxon>
        <taxon>Anaerovoracaceae</taxon>
        <taxon>Lentihominibacter</taxon>
    </lineage>
</organism>
<evidence type="ECO:0000256" key="2">
    <source>
        <dbReference type="SAM" id="Phobius"/>
    </source>
</evidence>
<dbReference type="Gene3D" id="2.60.40.4270">
    <property type="entry name" value="Listeria-Bacteroides repeat domain"/>
    <property type="match status" value="1"/>
</dbReference>
<dbReference type="Pfam" id="PF09479">
    <property type="entry name" value="Flg_new"/>
    <property type="match status" value="1"/>
</dbReference>
<dbReference type="InterPro" id="IPR013378">
    <property type="entry name" value="InlB-like_B-rpt"/>
</dbReference>
<accession>A0A926I934</accession>
<dbReference type="AlphaFoldDB" id="A0A926I934"/>